<proteinExistence type="inferred from homology"/>
<reference evidence="9" key="2">
    <citation type="journal article" date="2021" name="PeerJ">
        <title>Extensive microbial diversity within the chicken gut microbiome revealed by metagenomics and culture.</title>
        <authorList>
            <person name="Gilroy R."/>
            <person name="Ravi A."/>
            <person name="Getino M."/>
            <person name="Pursley I."/>
            <person name="Horton D.L."/>
            <person name="Alikhan N.F."/>
            <person name="Baker D."/>
            <person name="Gharbi K."/>
            <person name="Hall N."/>
            <person name="Watson M."/>
            <person name="Adriaenssens E.M."/>
            <person name="Foster-Nyarko E."/>
            <person name="Jarju S."/>
            <person name="Secka A."/>
            <person name="Antonio M."/>
            <person name="Oren A."/>
            <person name="Chaudhuri R.R."/>
            <person name="La Ragione R."/>
            <person name="Hildebrand F."/>
            <person name="Pallen M.J."/>
        </authorList>
    </citation>
    <scope>NUCLEOTIDE SEQUENCE</scope>
    <source>
        <strain evidence="9">CHK176-22527</strain>
    </source>
</reference>
<accession>A0A9D1HBR7</accession>
<reference evidence="9" key="1">
    <citation type="submission" date="2020-10" db="EMBL/GenBank/DDBJ databases">
        <authorList>
            <person name="Gilroy R."/>
        </authorList>
    </citation>
    <scope>NUCLEOTIDE SEQUENCE</scope>
    <source>
        <strain evidence="9">CHK176-22527</strain>
    </source>
</reference>
<dbReference type="Gene3D" id="3.90.79.10">
    <property type="entry name" value="Nucleoside Triphosphate Pyrophosphohydrolase"/>
    <property type="match status" value="1"/>
</dbReference>
<dbReference type="CDD" id="cd03426">
    <property type="entry name" value="NUDIX_CoAse_Nudt7"/>
    <property type="match status" value="1"/>
</dbReference>
<keyword evidence="3" id="KW-0479">Metal-binding</keyword>
<dbReference type="Pfam" id="PF00293">
    <property type="entry name" value="NUDIX"/>
    <property type="match status" value="1"/>
</dbReference>
<dbReference type="InterPro" id="IPR020476">
    <property type="entry name" value="Nudix_hydrolase"/>
</dbReference>
<organism evidence="9 10">
    <name type="scientific">Candidatus Allocopromorpha excrementavium</name>
    <dbReference type="NCBI Taxonomy" id="2840741"/>
    <lineage>
        <taxon>Bacteria</taxon>
        <taxon>Bacillati</taxon>
        <taxon>Bacillota</taxon>
        <taxon>Clostridia</taxon>
        <taxon>Eubacteriales</taxon>
        <taxon>Eubacteriaceae</taxon>
        <taxon>Eubacteriaceae incertae sedis</taxon>
        <taxon>Candidatus Allocopromorpha</taxon>
    </lineage>
</organism>
<dbReference type="EMBL" id="DVLX01000021">
    <property type="protein sequence ID" value="HIT98939.1"/>
    <property type="molecule type" value="Genomic_DNA"/>
</dbReference>
<comment type="similarity">
    <text evidence="7">Belongs to the Nudix hydrolase family.</text>
</comment>
<evidence type="ECO:0000256" key="7">
    <source>
        <dbReference type="RuleBase" id="RU003476"/>
    </source>
</evidence>
<evidence type="ECO:0000259" key="8">
    <source>
        <dbReference type="PROSITE" id="PS51462"/>
    </source>
</evidence>
<evidence type="ECO:0000256" key="6">
    <source>
        <dbReference type="ARBA" id="ARBA00023211"/>
    </source>
</evidence>
<evidence type="ECO:0000256" key="2">
    <source>
        <dbReference type="ARBA" id="ARBA00001946"/>
    </source>
</evidence>
<evidence type="ECO:0000313" key="9">
    <source>
        <dbReference type="EMBL" id="HIT98939.1"/>
    </source>
</evidence>
<dbReference type="InterPro" id="IPR000086">
    <property type="entry name" value="NUDIX_hydrolase_dom"/>
</dbReference>
<comment type="cofactor">
    <cofactor evidence="1">
        <name>Mn(2+)</name>
        <dbReference type="ChEBI" id="CHEBI:29035"/>
    </cofactor>
</comment>
<sequence length="216" mass="25017">MKSEKKLTLNDIEEVFSGRKAGAEDGFKFFSVLVPLVEKKDGLYLLYEVRAKHMTRQPGEICFPGGELEAGETPEECAVRETWEEIGIPEERIRVMSPLDTVYTYSNFAMYCYLGVIDEKDLDDLKLNPDEVDEVFFVNLDEIASYEPEVYETEVVQKIPESFPYDKVTGGKPYNWRKGRSYIPVYDMDGRVIWGLTARITKRFVETVKERMFNDV</sequence>
<dbReference type="PROSITE" id="PS51462">
    <property type="entry name" value="NUDIX"/>
    <property type="match status" value="1"/>
</dbReference>
<comment type="cofactor">
    <cofactor evidence="2">
        <name>Mg(2+)</name>
        <dbReference type="ChEBI" id="CHEBI:18420"/>
    </cofactor>
</comment>
<evidence type="ECO:0000256" key="3">
    <source>
        <dbReference type="ARBA" id="ARBA00022723"/>
    </source>
</evidence>
<evidence type="ECO:0000256" key="5">
    <source>
        <dbReference type="ARBA" id="ARBA00022842"/>
    </source>
</evidence>
<dbReference type="InterPro" id="IPR015797">
    <property type="entry name" value="NUDIX_hydrolase-like_dom_sf"/>
</dbReference>
<dbReference type="Proteomes" id="UP000824159">
    <property type="component" value="Unassembled WGS sequence"/>
</dbReference>
<evidence type="ECO:0000313" key="10">
    <source>
        <dbReference type="Proteomes" id="UP000824159"/>
    </source>
</evidence>
<dbReference type="PROSITE" id="PS00893">
    <property type="entry name" value="NUDIX_BOX"/>
    <property type="match status" value="1"/>
</dbReference>
<keyword evidence="5" id="KW-0460">Magnesium</keyword>
<dbReference type="SUPFAM" id="SSF55811">
    <property type="entry name" value="Nudix"/>
    <property type="match status" value="1"/>
</dbReference>
<feature type="domain" description="Nudix hydrolase" evidence="8">
    <location>
        <begin position="27"/>
        <end position="161"/>
    </location>
</feature>
<dbReference type="PRINTS" id="PR00502">
    <property type="entry name" value="NUDIXFAMILY"/>
</dbReference>
<comment type="caution">
    <text evidence="9">The sequence shown here is derived from an EMBL/GenBank/DDBJ whole genome shotgun (WGS) entry which is preliminary data.</text>
</comment>
<dbReference type="PANTHER" id="PTHR12992">
    <property type="entry name" value="NUDIX HYDROLASE"/>
    <property type="match status" value="1"/>
</dbReference>
<dbReference type="InterPro" id="IPR045121">
    <property type="entry name" value="CoAse"/>
</dbReference>
<evidence type="ECO:0000256" key="4">
    <source>
        <dbReference type="ARBA" id="ARBA00022801"/>
    </source>
</evidence>
<gene>
    <name evidence="9" type="ORF">IAD12_01615</name>
</gene>
<evidence type="ECO:0000256" key="1">
    <source>
        <dbReference type="ARBA" id="ARBA00001936"/>
    </source>
</evidence>
<keyword evidence="4 7" id="KW-0378">Hydrolase</keyword>
<keyword evidence="6" id="KW-0464">Manganese</keyword>
<dbReference type="AlphaFoldDB" id="A0A9D1HBR7"/>
<dbReference type="GO" id="GO:0046872">
    <property type="term" value="F:metal ion binding"/>
    <property type="evidence" value="ECO:0007669"/>
    <property type="project" value="UniProtKB-KW"/>
</dbReference>
<protein>
    <submittedName>
        <fullName evidence="9">CoA pyrophosphatase</fullName>
    </submittedName>
</protein>
<dbReference type="PANTHER" id="PTHR12992:SF11">
    <property type="entry name" value="MITOCHONDRIAL COENZYME A DIPHOSPHATASE NUDT8"/>
    <property type="match status" value="1"/>
</dbReference>
<name>A0A9D1HBR7_9FIRM</name>
<dbReference type="GO" id="GO:0010945">
    <property type="term" value="F:coenzyme A diphosphatase activity"/>
    <property type="evidence" value="ECO:0007669"/>
    <property type="project" value="InterPro"/>
</dbReference>
<dbReference type="InterPro" id="IPR020084">
    <property type="entry name" value="NUDIX_hydrolase_CS"/>
</dbReference>